<accession>A0A6N7PQE2</accession>
<proteinExistence type="predicted"/>
<dbReference type="OrthoDB" id="5516618at2"/>
<protein>
    <submittedName>
        <fullName evidence="2">Uncharacterized protein</fullName>
    </submittedName>
</protein>
<comment type="caution">
    <text evidence="2">The sequence shown here is derived from an EMBL/GenBank/DDBJ whole genome shotgun (WGS) entry which is preliminary data.</text>
</comment>
<dbReference type="AlphaFoldDB" id="A0A6N7PQE2"/>
<evidence type="ECO:0000313" key="2">
    <source>
        <dbReference type="EMBL" id="MRG93026.1"/>
    </source>
</evidence>
<dbReference type="Proteomes" id="UP000440224">
    <property type="component" value="Unassembled WGS sequence"/>
</dbReference>
<dbReference type="EMBL" id="WJIE01000004">
    <property type="protein sequence ID" value="MRG93026.1"/>
    <property type="molecule type" value="Genomic_DNA"/>
</dbReference>
<evidence type="ECO:0000256" key="1">
    <source>
        <dbReference type="SAM" id="MobiDB-lite"/>
    </source>
</evidence>
<sequence>MVKRDFDAAGPEAMRTGDGSLESRPDVALDDIEAPVASAAVTLLSGRRYELEAGAERDQLTIRSSGGEVVLRVEVTDRGPVLSFSGAEVELSAARSLRLAARDVSIAAERDVELVAGGSLRESAAGHHHVRAGGDARVEGASVELQANRDRVGVRAMRAIKLDGEHIGLNDDPLPQPFGWSQIAGGPGEEGET</sequence>
<feature type="region of interest" description="Disordered" evidence="1">
    <location>
        <begin position="171"/>
        <end position="193"/>
    </location>
</feature>
<name>A0A6N7PQE2_9BACT</name>
<gene>
    <name evidence="2" type="ORF">GF068_13955</name>
</gene>
<evidence type="ECO:0000313" key="3">
    <source>
        <dbReference type="Proteomes" id="UP000440224"/>
    </source>
</evidence>
<reference evidence="2 3" key="1">
    <citation type="submission" date="2019-10" db="EMBL/GenBank/DDBJ databases">
        <title>A soil myxobacterium in the family Polyangiaceae.</title>
        <authorList>
            <person name="Li Y."/>
            <person name="Wang J."/>
        </authorList>
    </citation>
    <scope>NUCLEOTIDE SEQUENCE [LARGE SCALE GENOMIC DNA]</scope>
    <source>
        <strain evidence="2 3">DSM 14734</strain>
    </source>
</reference>
<dbReference type="RefSeq" id="WP_153819899.1">
    <property type="nucleotide sequence ID" value="NZ_WJIE01000004.1"/>
</dbReference>
<feature type="region of interest" description="Disordered" evidence="1">
    <location>
        <begin position="1"/>
        <end position="24"/>
    </location>
</feature>
<keyword evidence="3" id="KW-1185">Reference proteome</keyword>
<organism evidence="2 3">
    <name type="scientific">Polyangium spumosum</name>
    <dbReference type="NCBI Taxonomy" id="889282"/>
    <lineage>
        <taxon>Bacteria</taxon>
        <taxon>Pseudomonadati</taxon>
        <taxon>Myxococcota</taxon>
        <taxon>Polyangia</taxon>
        <taxon>Polyangiales</taxon>
        <taxon>Polyangiaceae</taxon>
        <taxon>Polyangium</taxon>
    </lineage>
</organism>